<keyword evidence="1" id="KW-0175">Coiled coil</keyword>
<keyword evidence="4" id="KW-1185">Reference proteome</keyword>
<evidence type="ECO:0000313" key="4">
    <source>
        <dbReference type="Proteomes" id="UP000186817"/>
    </source>
</evidence>
<feature type="coiled-coil region" evidence="1">
    <location>
        <begin position="152"/>
        <end position="205"/>
    </location>
</feature>
<reference evidence="3 4" key="1">
    <citation type="submission" date="2016-02" db="EMBL/GenBank/DDBJ databases">
        <title>Genome analysis of coral dinoflagellate symbionts highlights evolutionary adaptations to a symbiotic lifestyle.</title>
        <authorList>
            <person name="Aranda M."/>
            <person name="Li Y."/>
            <person name="Liew Y.J."/>
            <person name="Baumgarten S."/>
            <person name="Simakov O."/>
            <person name="Wilson M."/>
            <person name="Piel J."/>
            <person name="Ashoor H."/>
            <person name="Bougouffa S."/>
            <person name="Bajic V.B."/>
            <person name="Ryu T."/>
            <person name="Ravasi T."/>
            <person name="Bayer T."/>
            <person name="Micklem G."/>
            <person name="Kim H."/>
            <person name="Bhak J."/>
            <person name="Lajeunesse T.C."/>
            <person name="Voolstra C.R."/>
        </authorList>
    </citation>
    <scope>NUCLEOTIDE SEQUENCE [LARGE SCALE GENOMIC DNA]</scope>
    <source>
        <strain evidence="3 4">CCMP2467</strain>
    </source>
</reference>
<dbReference type="Proteomes" id="UP000186817">
    <property type="component" value="Unassembled WGS sequence"/>
</dbReference>
<evidence type="ECO:0000256" key="1">
    <source>
        <dbReference type="SAM" id="Coils"/>
    </source>
</evidence>
<dbReference type="EMBL" id="LSRX01000714">
    <property type="protein sequence ID" value="OLP90388.1"/>
    <property type="molecule type" value="Genomic_DNA"/>
</dbReference>
<comment type="caution">
    <text evidence="3">The sequence shown here is derived from an EMBL/GenBank/DDBJ whole genome shotgun (WGS) entry which is preliminary data.</text>
</comment>
<evidence type="ECO:0000256" key="2">
    <source>
        <dbReference type="SAM" id="MobiDB-lite"/>
    </source>
</evidence>
<proteinExistence type="predicted"/>
<name>A0A1Q9D5E0_SYMMI</name>
<organism evidence="3 4">
    <name type="scientific">Symbiodinium microadriaticum</name>
    <name type="common">Dinoflagellate</name>
    <name type="synonym">Zooxanthella microadriatica</name>
    <dbReference type="NCBI Taxonomy" id="2951"/>
    <lineage>
        <taxon>Eukaryota</taxon>
        <taxon>Sar</taxon>
        <taxon>Alveolata</taxon>
        <taxon>Dinophyceae</taxon>
        <taxon>Suessiales</taxon>
        <taxon>Symbiodiniaceae</taxon>
        <taxon>Symbiodinium</taxon>
    </lineage>
</organism>
<protein>
    <submittedName>
        <fullName evidence="3">Uncharacterized protein</fullName>
    </submittedName>
</protein>
<evidence type="ECO:0000313" key="3">
    <source>
        <dbReference type="EMBL" id="OLP90388.1"/>
    </source>
</evidence>
<dbReference type="OrthoDB" id="10626320at2759"/>
<sequence>MSVLTLLKMSNTSKWYLHYDELPDDASSWSSAFDPPTDLPTIKKDKPAKSTKRLKGSKKKAKRKKAKKSKKKSKTSARSLATESEAASETHSSTTMGDPMMFHRPINFRSDSQCKENIPLGERKGMRQHFFLPAREARCPNRTPTPAALPNELALQQVLQGLQQQLHSLQQQQLLQQLHSQTQNQQQLQRQQQIQQLQLRQEQQQQQLLAAVSSAGSSNQLPGYTANNPPMAVPNIDAYVQLLFGRRCCFSGNFWNELCDARRSPPLPPSSRSAPWWASLIALEVVSLIAHGGLHFYPMQDLPLPLTARELQWVAHKVWVLSSPTGRPSDEAR</sequence>
<feature type="compositionally biased region" description="Low complexity" evidence="2">
    <location>
        <begin position="76"/>
        <end position="95"/>
    </location>
</feature>
<gene>
    <name evidence="3" type="ORF">AK812_SmicGene28046</name>
</gene>
<feature type="compositionally biased region" description="Basic residues" evidence="2">
    <location>
        <begin position="49"/>
        <end position="75"/>
    </location>
</feature>
<feature type="region of interest" description="Disordered" evidence="2">
    <location>
        <begin position="26"/>
        <end position="100"/>
    </location>
</feature>
<accession>A0A1Q9D5E0</accession>
<dbReference type="AlphaFoldDB" id="A0A1Q9D5E0"/>